<dbReference type="PROSITE" id="PS50943">
    <property type="entry name" value="HTH_CROC1"/>
    <property type="match status" value="1"/>
</dbReference>
<accession>A0A431VPN5</accession>
<dbReference type="InterPro" id="IPR010982">
    <property type="entry name" value="Lambda_DNA-bd_dom_sf"/>
</dbReference>
<protein>
    <submittedName>
        <fullName evidence="2">XRE family transcriptional regulator</fullName>
    </submittedName>
</protein>
<keyword evidence="3" id="KW-1185">Reference proteome</keyword>
<gene>
    <name evidence="2" type="ORF">EJ903_02195</name>
</gene>
<dbReference type="Proteomes" id="UP000277007">
    <property type="component" value="Unassembled WGS sequence"/>
</dbReference>
<evidence type="ECO:0000259" key="1">
    <source>
        <dbReference type="PROSITE" id="PS50943"/>
    </source>
</evidence>
<dbReference type="OrthoDB" id="3782725at2"/>
<dbReference type="InterPro" id="IPR001387">
    <property type="entry name" value="Cro/C1-type_HTH"/>
</dbReference>
<comment type="caution">
    <text evidence="2">The sequence shown here is derived from an EMBL/GenBank/DDBJ whole genome shotgun (WGS) entry which is preliminary data.</text>
</comment>
<dbReference type="SUPFAM" id="SSF47413">
    <property type="entry name" value="lambda repressor-like DNA-binding domains"/>
    <property type="match status" value="1"/>
</dbReference>
<evidence type="ECO:0000313" key="3">
    <source>
        <dbReference type="Proteomes" id="UP000277007"/>
    </source>
</evidence>
<feature type="domain" description="HTH cro/C1-type" evidence="1">
    <location>
        <begin position="7"/>
        <end position="60"/>
    </location>
</feature>
<name>A0A431VPN5_9PROT</name>
<dbReference type="Gene3D" id="1.10.260.40">
    <property type="entry name" value="lambda repressor-like DNA-binding domains"/>
    <property type="match status" value="1"/>
</dbReference>
<dbReference type="GO" id="GO:0003677">
    <property type="term" value="F:DNA binding"/>
    <property type="evidence" value="ECO:0007669"/>
    <property type="project" value="InterPro"/>
</dbReference>
<organism evidence="2 3">
    <name type="scientific">Azospirillum griseum</name>
    <dbReference type="NCBI Taxonomy" id="2496639"/>
    <lineage>
        <taxon>Bacteria</taxon>
        <taxon>Pseudomonadati</taxon>
        <taxon>Pseudomonadota</taxon>
        <taxon>Alphaproteobacteria</taxon>
        <taxon>Rhodospirillales</taxon>
        <taxon>Azospirillaceae</taxon>
        <taxon>Azospirillum</taxon>
    </lineage>
</organism>
<sequence>MTPAQCRAARALIDWSQKRLAEASHLGESTIRNFEAGRGSPTHNNLAAIRAALEAAGVEFIPENGGGAGVRLRKEAP</sequence>
<dbReference type="Pfam" id="PF01381">
    <property type="entry name" value="HTH_3"/>
    <property type="match status" value="1"/>
</dbReference>
<dbReference type="CDD" id="cd00093">
    <property type="entry name" value="HTH_XRE"/>
    <property type="match status" value="1"/>
</dbReference>
<reference evidence="2 3" key="1">
    <citation type="submission" date="2018-12" db="EMBL/GenBank/DDBJ databases">
        <authorList>
            <person name="Yang Y."/>
        </authorList>
    </citation>
    <scope>NUCLEOTIDE SEQUENCE [LARGE SCALE GENOMIC DNA]</scope>
    <source>
        <strain evidence="2 3">L-25-5w-1</strain>
    </source>
</reference>
<dbReference type="AlphaFoldDB" id="A0A431VPN5"/>
<evidence type="ECO:0000313" key="2">
    <source>
        <dbReference type="EMBL" id="RTR24690.1"/>
    </source>
</evidence>
<proteinExistence type="predicted"/>
<dbReference type="EMBL" id="RXMA01000001">
    <property type="protein sequence ID" value="RTR24690.1"/>
    <property type="molecule type" value="Genomic_DNA"/>
</dbReference>